<dbReference type="Pfam" id="PF01593">
    <property type="entry name" value="Amino_oxidase"/>
    <property type="match status" value="1"/>
</dbReference>
<keyword evidence="6" id="KW-1185">Reference proteome</keyword>
<dbReference type="InterPro" id="IPR036188">
    <property type="entry name" value="FAD/NAD-bd_sf"/>
</dbReference>
<comment type="subunit">
    <text evidence="2">Interacts with COX5B; this interaction may contribute to localize PYROXD2 to the inner face of the inner mitochondrial membrane.</text>
</comment>
<name>A0A9E6XWX7_9ACTN</name>
<proteinExistence type="predicted"/>
<organism evidence="5 6">
    <name type="scientific">Capillimicrobium parvum</name>
    <dbReference type="NCBI Taxonomy" id="2884022"/>
    <lineage>
        <taxon>Bacteria</taxon>
        <taxon>Bacillati</taxon>
        <taxon>Actinomycetota</taxon>
        <taxon>Thermoleophilia</taxon>
        <taxon>Solirubrobacterales</taxon>
        <taxon>Capillimicrobiaceae</taxon>
        <taxon>Capillimicrobium</taxon>
    </lineage>
</organism>
<gene>
    <name evidence="5" type="primary">crtN</name>
    <name evidence="5" type="ORF">DSM104329_01704</name>
</gene>
<keyword evidence="5" id="KW-0560">Oxidoreductase</keyword>
<dbReference type="Proteomes" id="UP001162834">
    <property type="component" value="Chromosome"/>
</dbReference>
<feature type="domain" description="Amine oxidase" evidence="4">
    <location>
        <begin position="15"/>
        <end position="522"/>
    </location>
</feature>
<dbReference type="InterPro" id="IPR002937">
    <property type="entry name" value="Amino_oxidase"/>
</dbReference>
<dbReference type="PANTHER" id="PTHR10668">
    <property type="entry name" value="PHYTOENE DEHYDROGENASE"/>
    <property type="match status" value="1"/>
</dbReference>
<dbReference type="RefSeq" id="WP_259315006.1">
    <property type="nucleotide sequence ID" value="NZ_CP087164.1"/>
</dbReference>
<evidence type="ECO:0000313" key="5">
    <source>
        <dbReference type="EMBL" id="UGS35317.1"/>
    </source>
</evidence>
<evidence type="ECO:0000259" key="4">
    <source>
        <dbReference type="Pfam" id="PF01593"/>
    </source>
</evidence>
<comment type="function">
    <text evidence="1">Probable oxidoreductase that may play a role as regulator of mitochondrial function.</text>
</comment>
<evidence type="ECO:0000256" key="1">
    <source>
        <dbReference type="ARBA" id="ARBA00037217"/>
    </source>
</evidence>
<dbReference type="Gene3D" id="3.50.50.60">
    <property type="entry name" value="FAD/NAD(P)-binding domain"/>
    <property type="match status" value="2"/>
</dbReference>
<evidence type="ECO:0000313" key="6">
    <source>
        <dbReference type="Proteomes" id="UP001162834"/>
    </source>
</evidence>
<reference evidence="5" key="1">
    <citation type="journal article" date="2022" name="Int. J. Syst. Evol. Microbiol.">
        <title>Pseudomonas aegrilactucae sp. nov. and Pseudomonas morbosilactucae sp. nov., pathogens causing bacterial rot of lettuce in Japan.</title>
        <authorList>
            <person name="Sawada H."/>
            <person name="Fujikawa T."/>
            <person name="Satou M."/>
        </authorList>
    </citation>
    <scope>NUCLEOTIDE SEQUENCE</scope>
    <source>
        <strain evidence="5">0166_1</strain>
    </source>
</reference>
<protein>
    <recommendedName>
        <fullName evidence="3">Pyridine nucleotide-disulfide oxidoreductase domain-containing protein 2</fullName>
    </recommendedName>
</protein>
<dbReference type="GO" id="GO:0016491">
    <property type="term" value="F:oxidoreductase activity"/>
    <property type="evidence" value="ECO:0007669"/>
    <property type="project" value="UniProtKB-KW"/>
</dbReference>
<dbReference type="EMBL" id="CP087164">
    <property type="protein sequence ID" value="UGS35317.1"/>
    <property type="molecule type" value="Genomic_DNA"/>
</dbReference>
<accession>A0A9E6XWX7</accession>
<sequence length="542" mass="56792">MDAYDGIVVGGGHNGLVAAIELARAGWRILILEQGERLGGAVMSAEITRPGFVHDLYSTNQNTFRGGLVYGVLGEDLERHGLRYATTDKPFANAFPGGRVLKVYQDAERTLAGLREHDPGDADGWLELKELFDRLSPAIFELYGSALPSWAAAMAAGRALRRLGVKGAAEGAQLLLSSTRELGDLYMSSPEAKALLATWGMHPDFGPDVSAGAMFPFVEVFSDAAAGMSIVEGGASRMIDALAAVLADHGGAARTGAAVRRILTDGDRATGVELESGERIGATRAVVASVTPTALYGRLLEGGPVRESLRREAARYRYGPGTMMVHVALSAPPAWAAGGDLGEFAYVHIAPYVADLADTYTAASNGLLPSSPLLIVGQSSAVDPSRAPAGRAVLWVQVRALPARIRGDAAGEITASDWREAAEPYADRVIAKLAEYAPGIDELILDRAVLTPADLEAHDPNLVGGDSVAGSHHLRQNFAFRPLRSTPGYRTPVEGLYMTGAATWPGGGVTGLSGHLAAQTVLGGSTLSARAASIRRRLAGGK</sequence>
<evidence type="ECO:0000256" key="3">
    <source>
        <dbReference type="ARBA" id="ARBA00040298"/>
    </source>
</evidence>
<dbReference type="SUPFAM" id="SSF51905">
    <property type="entry name" value="FAD/NAD(P)-binding domain"/>
    <property type="match status" value="1"/>
</dbReference>
<dbReference type="PANTHER" id="PTHR10668:SF105">
    <property type="entry name" value="DEHYDROGENASE-RELATED"/>
    <property type="match status" value="1"/>
</dbReference>
<dbReference type="AlphaFoldDB" id="A0A9E6XWX7"/>
<dbReference type="KEGG" id="sbae:DSM104329_01704"/>
<evidence type="ECO:0000256" key="2">
    <source>
        <dbReference type="ARBA" id="ARBA00038825"/>
    </source>
</evidence>